<proteinExistence type="predicted"/>
<keyword evidence="2" id="KW-1185">Reference proteome</keyword>
<reference evidence="1" key="1">
    <citation type="submission" date="2021-01" db="EMBL/GenBank/DDBJ databases">
        <title>Whole genome shotgun sequence of Actinoplanes cyaneus NBRC 14990.</title>
        <authorList>
            <person name="Komaki H."/>
            <person name="Tamura T."/>
        </authorList>
    </citation>
    <scope>NUCLEOTIDE SEQUENCE</scope>
    <source>
        <strain evidence="1">NBRC 14990</strain>
    </source>
</reference>
<organism evidence="1 2">
    <name type="scientific">Actinoplanes cyaneus</name>
    <dbReference type="NCBI Taxonomy" id="52696"/>
    <lineage>
        <taxon>Bacteria</taxon>
        <taxon>Bacillati</taxon>
        <taxon>Actinomycetota</taxon>
        <taxon>Actinomycetes</taxon>
        <taxon>Micromonosporales</taxon>
        <taxon>Micromonosporaceae</taxon>
        <taxon>Actinoplanes</taxon>
    </lineage>
</organism>
<dbReference type="EMBL" id="BOMH01000041">
    <property type="protein sequence ID" value="GID67899.1"/>
    <property type="molecule type" value="Genomic_DNA"/>
</dbReference>
<comment type="caution">
    <text evidence="1">The sequence shown here is derived from an EMBL/GenBank/DDBJ whole genome shotgun (WGS) entry which is preliminary data.</text>
</comment>
<dbReference type="GO" id="GO:0006355">
    <property type="term" value="P:regulation of DNA-templated transcription"/>
    <property type="evidence" value="ECO:0007669"/>
    <property type="project" value="InterPro"/>
</dbReference>
<dbReference type="InterPro" id="IPR016032">
    <property type="entry name" value="Sig_transdc_resp-reg_C-effctor"/>
</dbReference>
<dbReference type="SUPFAM" id="SSF46894">
    <property type="entry name" value="C-terminal effector domain of the bipartite response regulators"/>
    <property type="match status" value="1"/>
</dbReference>
<dbReference type="AlphaFoldDB" id="A0A919ILH2"/>
<dbReference type="GO" id="GO:0003677">
    <property type="term" value="F:DNA binding"/>
    <property type="evidence" value="ECO:0007669"/>
    <property type="project" value="InterPro"/>
</dbReference>
<protein>
    <submittedName>
        <fullName evidence="1">Uncharacterized protein</fullName>
    </submittedName>
</protein>
<dbReference type="RefSeq" id="WP_203746125.1">
    <property type="nucleotide sequence ID" value="NZ_BAAAUC010000008.1"/>
</dbReference>
<dbReference type="InterPro" id="IPR036388">
    <property type="entry name" value="WH-like_DNA-bd_sf"/>
</dbReference>
<accession>A0A919ILH2</accession>
<dbReference type="Proteomes" id="UP000619479">
    <property type="component" value="Unassembled WGS sequence"/>
</dbReference>
<evidence type="ECO:0000313" key="1">
    <source>
        <dbReference type="EMBL" id="GID67899.1"/>
    </source>
</evidence>
<dbReference type="Gene3D" id="1.10.10.10">
    <property type="entry name" value="Winged helix-like DNA-binding domain superfamily/Winged helix DNA-binding domain"/>
    <property type="match status" value="1"/>
</dbReference>
<gene>
    <name evidence="1" type="ORF">Acy02nite_57800</name>
</gene>
<sequence length="56" mass="6329">MSRRALPVRPTVKTHVCRIIMRLEVHDRTQAVVVAHQNKLVTPGSEPPKRGSDGFR</sequence>
<name>A0A919ILH2_9ACTN</name>
<evidence type="ECO:0000313" key="2">
    <source>
        <dbReference type="Proteomes" id="UP000619479"/>
    </source>
</evidence>